<dbReference type="InterPro" id="IPR009888">
    <property type="entry name" value="CdiI_Proteobact"/>
</dbReference>
<organism evidence="1">
    <name type="scientific">Providencia rettgeri</name>
    <dbReference type="NCBI Taxonomy" id="587"/>
    <lineage>
        <taxon>Bacteria</taxon>
        <taxon>Pseudomonadati</taxon>
        <taxon>Pseudomonadota</taxon>
        <taxon>Gammaproteobacteria</taxon>
        <taxon>Enterobacterales</taxon>
        <taxon>Morganellaceae</taxon>
        <taxon>Providencia</taxon>
    </lineage>
</organism>
<reference evidence="1" key="1">
    <citation type="submission" date="2023-10" db="EMBL/GenBank/DDBJ databases">
        <authorList>
            <consortium name="Clinical and Environmental Microbiology Branch: Whole genome sequencing antimicrobial resistance pathogens in the healthcare setting"/>
        </authorList>
    </citation>
    <scope>NUCLEOTIDE SEQUENCE</scope>
    <source>
        <strain evidence="1">2020QW-00022</strain>
    </source>
</reference>
<name>A0AAD2VQQ4_PRORE</name>
<dbReference type="InterPro" id="IPR037891">
    <property type="entry name" value="Cdil-like_sf"/>
</dbReference>
<dbReference type="CDD" id="cd13445">
    <property type="entry name" value="CDI_inhibitor_EC869_like"/>
    <property type="match status" value="1"/>
</dbReference>
<sequence length="168" mass="19389">MENYDSGNNISIRVNDFFYFIMVLSGYHLFVVDDTVPIVSVNKKVTNSELGKLSKVALKKCRVIDPHVDSFFFNRDRLAECEKKWLSENLSSLGFKNKKNFYQSMMLCNIREKNGFLTLRPTLHKKLETWTGDGFTEDDYIVLPDSVSDEELGEAIKEVLSRCRSVVK</sequence>
<accession>A0AAD2VQQ4</accession>
<proteinExistence type="predicted"/>
<dbReference type="Pfam" id="PF07262">
    <property type="entry name" value="CdiI"/>
    <property type="match status" value="1"/>
</dbReference>
<dbReference type="SUPFAM" id="SSF160207">
    <property type="entry name" value="NMB0488-like"/>
    <property type="match status" value="1"/>
</dbReference>
<comment type="caution">
    <text evidence="1">The sequence shown here is derived from an EMBL/GenBank/DDBJ whole genome shotgun (WGS) entry which is preliminary data.</text>
</comment>
<evidence type="ECO:0000313" key="1">
    <source>
        <dbReference type="EMBL" id="ELR5216147.1"/>
    </source>
</evidence>
<dbReference type="EMBL" id="ABEXCJ050000001">
    <property type="protein sequence ID" value="EMR4588334.1"/>
    <property type="molecule type" value="Genomic_DNA"/>
</dbReference>
<gene>
    <name evidence="2" type="ORF">M0K77_000597</name>
    <name evidence="1" type="ORF">M0K77_RS02985</name>
</gene>
<protein>
    <submittedName>
        <fullName evidence="1">CdiI family contact-dependent growth inhibition immunity protein</fullName>
    </submittedName>
</protein>
<dbReference type="Gene3D" id="3.40.1590.10">
    <property type="entry name" value="NMB0488-like"/>
    <property type="match status" value="1"/>
</dbReference>
<dbReference type="AlphaFoldDB" id="A0AAD2VQQ4"/>
<evidence type="ECO:0000313" key="2">
    <source>
        <dbReference type="EMBL" id="EMR4588334.1"/>
    </source>
</evidence>
<dbReference type="EMBL" id="ABEXCJ040000001">
    <property type="protein sequence ID" value="ELR5216147.1"/>
    <property type="molecule type" value="Genomic_DNA"/>
</dbReference>